<name>A0A139WQY0_9CYAN</name>
<feature type="signal peptide" evidence="1">
    <location>
        <begin position="1"/>
        <end position="29"/>
    </location>
</feature>
<evidence type="ECO:0000256" key="1">
    <source>
        <dbReference type="SAM" id="SignalP"/>
    </source>
</evidence>
<proteinExistence type="predicted"/>
<keyword evidence="3" id="KW-1185">Reference proteome</keyword>
<protein>
    <submittedName>
        <fullName evidence="2">Uncharacterized protein</fullName>
    </submittedName>
</protein>
<feature type="chain" id="PRO_5007300379" evidence="1">
    <location>
        <begin position="30"/>
        <end position="60"/>
    </location>
</feature>
<organism evidence="2 3">
    <name type="scientific">Scytonema hofmannii PCC 7110</name>
    <dbReference type="NCBI Taxonomy" id="128403"/>
    <lineage>
        <taxon>Bacteria</taxon>
        <taxon>Bacillati</taxon>
        <taxon>Cyanobacteriota</taxon>
        <taxon>Cyanophyceae</taxon>
        <taxon>Nostocales</taxon>
        <taxon>Scytonemataceae</taxon>
        <taxon>Scytonema</taxon>
    </lineage>
</organism>
<gene>
    <name evidence="2" type="ORF">WA1_49810</name>
</gene>
<reference evidence="2 3" key="1">
    <citation type="journal article" date="2013" name="Genome Biol. Evol.">
        <title>Genomes of Stigonematalean cyanobacteria (subsection V) and the evolution of oxygenic photosynthesis from prokaryotes to plastids.</title>
        <authorList>
            <person name="Dagan T."/>
            <person name="Roettger M."/>
            <person name="Stucken K."/>
            <person name="Landan G."/>
            <person name="Koch R."/>
            <person name="Major P."/>
            <person name="Gould S.B."/>
            <person name="Goremykin V.V."/>
            <person name="Rippka R."/>
            <person name="Tandeau de Marsac N."/>
            <person name="Gugger M."/>
            <person name="Lockhart P.J."/>
            <person name="Allen J.F."/>
            <person name="Brune I."/>
            <person name="Maus I."/>
            <person name="Puhler A."/>
            <person name="Martin W.F."/>
        </authorList>
    </citation>
    <scope>NUCLEOTIDE SEQUENCE [LARGE SCALE GENOMIC DNA]</scope>
    <source>
        <strain evidence="2 3">PCC 7110</strain>
    </source>
</reference>
<keyword evidence="1" id="KW-0732">Signal</keyword>
<evidence type="ECO:0000313" key="3">
    <source>
        <dbReference type="Proteomes" id="UP000076925"/>
    </source>
</evidence>
<comment type="caution">
    <text evidence="2">The sequence shown here is derived from an EMBL/GenBank/DDBJ whole genome shotgun (WGS) entry which is preliminary data.</text>
</comment>
<dbReference type="Proteomes" id="UP000076925">
    <property type="component" value="Unassembled WGS sequence"/>
</dbReference>
<accession>A0A139WQY0</accession>
<evidence type="ECO:0000313" key="2">
    <source>
        <dbReference type="EMBL" id="KYC34831.1"/>
    </source>
</evidence>
<sequence>MLKCVRSVLKLAIAVRLSVKSMTTTTANAAPHPVAVALNPAVKWLEQWHKLRLQASTMMK</sequence>
<dbReference type="EMBL" id="ANNX02000064">
    <property type="protein sequence ID" value="KYC34831.1"/>
    <property type="molecule type" value="Genomic_DNA"/>
</dbReference>
<dbReference type="AlphaFoldDB" id="A0A139WQY0"/>